<evidence type="ECO:0000313" key="1">
    <source>
        <dbReference type="EMBL" id="KAI3828497.1"/>
    </source>
</evidence>
<proteinExistence type="predicted"/>
<comment type="caution">
    <text evidence="1">The sequence shown here is derived from an EMBL/GenBank/DDBJ whole genome shotgun (WGS) entry which is preliminary data.</text>
</comment>
<dbReference type="EMBL" id="CM042018">
    <property type="protein sequence ID" value="KAI3828497.1"/>
    <property type="molecule type" value="Genomic_DNA"/>
</dbReference>
<name>A0ACB9K880_9ASTR</name>
<organism evidence="1 2">
    <name type="scientific">Smallanthus sonchifolius</name>
    <dbReference type="NCBI Taxonomy" id="185202"/>
    <lineage>
        <taxon>Eukaryota</taxon>
        <taxon>Viridiplantae</taxon>
        <taxon>Streptophyta</taxon>
        <taxon>Embryophyta</taxon>
        <taxon>Tracheophyta</taxon>
        <taxon>Spermatophyta</taxon>
        <taxon>Magnoliopsida</taxon>
        <taxon>eudicotyledons</taxon>
        <taxon>Gunneridae</taxon>
        <taxon>Pentapetalae</taxon>
        <taxon>asterids</taxon>
        <taxon>campanulids</taxon>
        <taxon>Asterales</taxon>
        <taxon>Asteraceae</taxon>
        <taxon>Asteroideae</taxon>
        <taxon>Heliantheae alliance</taxon>
        <taxon>Millerieae</taxon>
        <taxon>Smallanthus</taxon>
    </lineage>
</organism>
<sequence>MGHCSSKGDGKDAGSKPQRQDPTPEPTVSGRYGVAVAGGVAEEDVQMVVSASVAGETDHVGYTETAEDEEGKAGGDTGGRREEGRDADG</sequence>
<reference evidence="2" key="1">
    <citation type="journal article" date="2022" name="Mol. Ecol. Resour.">
        <title>The genomes of chicory, endive, great burdock and yacon provide insights into Asteraceae palaeo-polyploidization history and plant inulin production.</title>
        <authorList>
            <person name="Fan W."/>
            <person name="Wang S."/>
            <person name="Wang H."/>
            <person name="Wang A."/>
            <person name="Jiang F."/>
            <person name="Liu H."/>
            <person name="Zhao H."/>
            <person name="Xu D."/>
            <person name="Zhang Y."/>
        </authorList>
    </citation>
    <scope>NUCLEOTIDE SEQUENCE [LARGE SCALE GENOMIC DNA]</scope>
    <source>
        <strain evidence="2">cv. Yunnan</strain>
    </source>
</reference>
<protein>
    <submittedName>
        <fullName evidence="1">Uncharacterized protein</fullName>
    </submittedName>
</protein>
<keyword evidence="2" id="KW-1185">Reference proteome</keyword>
<evidence type="ECO:0000313" key="2">
    <source>
        <dbReference type="Proteomes" id="UP001056120"/>
    </source>
</evidence>
<gene>
    <name evidence="1" type="ORF">L1987_02598</name>
</gene>
<accession>A0ACB9K880</accession>
<reference evidence="1 2" key="2">
    <citation type="journal article" date="2022" name="Mol. Ecol. Resour.">
        <title>The genomes of chicory, endive, great burdock and yacon provide insights into Asteraceae paleo-polyploidization history and plant inulin production.</title>
        <authorList>
            <person name="Fan W."/>
            <person name="Wang S."/>
            <person name="Wang H."/>
            <person name="Wang A."/>
            <person name="Jiang F."/>
            <person name="Liu H."/>
            <person name="Zhao H."/>
            <person name="Xu D."/>
            <person name="Zhang Y."/>
        </authorList>
    </citation>
    <scope>NUCLEOTIDE SEQUENCE [LARGE SCALE GENOMIC DNA]</scope>
    <source>
        <strain evidence="2">cv. Yunnan</strain>
        <tissue evidence="1">Leaves</tissue>
    </source>
</reference>
<dbReference type="Proteomes" id="UP001056120">
    <property type="component" value="Linkage Group LG01"/>
</dbReference>